<dbReference type="AlphaFoldDB" id="A0A2R6RTJ0"/>
<evidence type="ECO:0000256" key="15">
    <source>
        <dbReference type="ARBA" id="ARBA00022840"/>
    </source>
</evidence>
<keyword evidence="16 22" id="KW-1133">Transmembrane helix</keyword>
<reference evidence="25 26" key="1">
    <citation type="submission" date="2017-07" db="EMBL/GenBank/DDBJ databases">
        <title>An improved, manually edited Actinidia chinensis var. chinensis (kiwifruit) genome highlights the challenges associated with draft genomes and gene prediction in plants.</title>
        <authorList>
            <person name="Pilkington S."/>
            <person name="Crowhurst R."/>
            <person name="Hilario E."/>
            <person name="Nardozza S."/>
            <person name="Fraser L."/>
            <person name="Peng Y."/>
            <person name="Gunaseelan K."/>
            <person name="Simpson R."/>
            <person name="Tahir J."/>
            <person name="Deroles S."/>
            <person name="Templeton K."/>
            <person name="Luo Z."/>
            <person name="Davy M."/>
            <person name="Cheng C."/>
            <person name="Mcneilage M."/>
            <person name="Scaglione D."/>
            <person name="Liu Y."/>
            <person name="Zhang Q."/>
            <person name="Datson P."/>
            <person name="De Silva N."/>
            <person name="Gardiner S."/>
            <person name="Bassett H."/>
            <person name="Chagne D."/>
            <person name="Mccallum J."/>
            <person name="Dzierzon H."/>
            <person name="Deng C."/>
            <person name="Wang Y.-Y."/>
            <person name="Barron N."/>
            <person name="Manako K."/>
            <person name="Bowen J."/>
            <person name="Foster T."/>
            <person name="Erridge Z."/>
            <person name="Tiffin H."/>
            <person name="Waite C."/>
            <person name="Davies K."/>
            <person name="Grierson E."/>
            <person name="Laing W."/>
            <person name="Kirk R."/>
            <person name="Chen X."/>
            <person name="Wood M."/>
            <person name="Montefiori M."/>
            <person name="Brummell D."/>
            <person name="Schwinn K."/>
            <person name="Catanach A."/>
            <person name="Fullerton C."/>
            <person name="Li D."/>
            <person name="Meiyalaghan S."/>
            <person name="Nieuwenhuizen N."/>
            <person name="Read N."/>
            <person name="Prakash R."/>
            <person name="Hunter D."/>
            <person name="Zhang H."/>
            <person name="Mckenzie M."/>
            <person name="Knabel M."/>
            <person name="Harris A."/>
            <person name="Allan A."/>
            <person name="Chen A."/>
            <person name="Janssen B."/>
            <person name="Plunkett B."/>
            <person name="Dwamena C."/>
            <person name="Voogd C."/>
            <person name="Leif D."/>
            <person name="Lafferty D."/>
            <person name="Souleyre E."/>
            <person name="Varkonyi-Gasic E."/>
            <person name="Gambi F."/>
            <person name="Hanley J."/>
            <person name="Yao J.-L."/>
            <person name="Cheung J."/>
            <person name="David K."/>
            <person name="Warren B."/>
            <person name="Marsh K."/>
            <person name="Snowden K."/>
            <person name="Lin-Wang K."/>
            <person name="Brian L."/>
            <person name="Martinez-Sanchez M."/>
            <person name="Wang M."/>
            <person name="Ileperuma N."/>
            <person name="Macnee N."/>
            <person name="Campin R."/>
            <person name="Mcatee P."/>
            <person name="Drummond R."/>
            <person name="Espley R."/>
            <person name="Ireland H."/>
            <person name="Wu R."/>
            <person name="Atkinson R."/>
            <person name="Karunairetnam S."/>
            <person name="Bulley S."/>
            <person name="Chunkath S."/>
            <person name="Hanley Z."/>
            <person name="Storey R."/>
            <person name="Thrimawithana A."/>
            <person name="Thomson S."/>
            <person name="David C."/>
            <person name="Testolin R."/>
        </authorList>
    </citation>
    <scope>NUCLEOTIDE SEQUENCE [LARGE SCALE GENOMIC DNA]</scope>
    <source>
        <strain evidence="26">cv. Red5</strain>
        <tissue evidence="25">Young leaf</tissue>
    </source>
</reference>
<dbReference type="FunFam" id="3.80.10.10:FF:000288">
    <property type="entry name" value="LRR receptor-like serine/threonine-protein kinase EFR"/>
    <property type="match status" value="1"/>
</dbReference>
<dbReference type="EC" id="2.7.11.1" evidence="4"/>
<dbReference type="InParanoid" id="A0A2R6RTJ0"/>
<keyword evidence="12" id="KW-0677">Repeat</keyword>
<dbReference type="FunFam" id="3.30.200.20:FF:000432">
    <property type="entry name" value="LRR receptor-like serine/threonine-protein kinase EFR"/>
    <property type="match status" value="1"/>
</dbReference>
<evidence type="ECO:0000256" key="4">
    <source>
        <dbReference type="ARBA" id="ARBA00012513"/>
    </source>
</evidence>
<feature type="chain" id="PRO_5015351419" description="non-specific serine/threonine protein kinase" evidence="23">
    <location>
        <begin position="25"/>
        <end position="1034"/>
    </location>
</feature>
<keyword evidence="19" id="KW-0325">Glycoprotein</keyword>
<evidence type="ECO:0000313" key="25">
    <source>
        <dbReference type="EMBL" id="PSS33327.1"/>
    </source>
</evidence>
<keyword evidence="14 25" id="KW-0418">Kinase</keyword>
<dbReference type="InterPro" id="IPR011009">
    <property type="entry name" value="Kinase-like_dom_sf"/>
</dbReference>
<dbReference type="GO" id="GO:0051707">
    <property type="term" value="P:response to other organism"/>
    <property type="evidence" value="ECO:0007669"/>
    <property type="project" value="UniProtKB-ARBA"/>
</dbReference>
<keyword evidence="6" id="KW-0723">Serine/threonine-protein kinase</keyword>
<dbReference type="Pfam" id="PF07714">
    <property type="entry name" value="PK_Tyr_Ser-Thr"/>
    <property type="match status" value="1"/>
</dbReference>
<evidence type="ECO:0000259" key="24">
    <source>
        <dbReference type="PROSITE" id="PS50011"/>
    </source>
</evidence>
<proteinExistence type="inferred from homology"/>
<dbReference type="InterPro" id="IPR003591">
    <property type="entry name" value="Leu-rich_rpt_typical-subtyp"/>
</dbReference>
<dbReference type="OMA" id="WGNHISG"/>
<evidence type="ECO:0000256" key="20">
    <source>
        <dbReference type="ARBA" id="ARBA00047899"/>
    </source>
</evidence>
<dbReference type="Gene3D" id="3.80.10.10">
    <property type="entry name" value="Ribonuclease Inhibitor"/>
    <property type="match status" value="3"/>
</dbReference>
<dbReference type="Pfam" id="PF00560">
    <property type="entry name" value="LRR_1"/>
    <property type="match status" value="6"/>
</dbReference>
<dbReference type="InterPro" id="IPR013210">
    <property type="entry name" value="LRR_N_plant-typ"/>
</dbReference>
<dbReference type="EMBL" id="NKQK01000003">
    <property type="protein sequence ID" value="PSS33327.1"/>
    <property type="molecule type" value="Genomic_DNA"/>
</dbReference>
<dbReference type="GO" id="GO:0005524">
    <property type="term" value="F:ATP binding"/>
    <property type="evidence" value="ECO:0007669"/>
    <property type="project" value="UniProtKB-KW"/>
</dbReference>
<organism evidence="25 26">
    <name type="scientific">Actinidia chinensis var. chinensis</name>
    <name type="common">Chinese soft-hair kiwi</name>
    <dbReference type="NCBI Taxonomy" id="1590841"/>
    <lineage>
        <taxon>Eukaryota</taxon>
        <taxon>Viridiplantae</taxon>
        <taxon>Streptophyta</taxon>
        <taxon>Embryophyta</taxon>
        <taxon>Tracheophyta</taxon>
        <taxon>Spermatophyta</taxon>
        <taxon>Magnoliopsida</taxon>
        <taxon>eudicotyledons</taxon>
        <taxon>Gunneridae</taxon>
        <taxon>Pentapetalae</taxon>
        <taxon>asterids</taxon>
        <taxon>Ericales</taxon>
        <taxon>Actinidiaceae</taxon>
        <taxon>Actinidia</taxon>
    </lineage>
</organism>
<dbReference type="GO" id="GO:0005886">
    <property type="term" value="C:plasma membrane"/>
    <property type="evidence" value="ECO:0007669"/>
    <property type="project" value="UniProtKB-SubCell"/>
</dbReference>
<dbReference type="Gene3D" id="3.30.200.20">
    <property type="entry name" value="Phosphorylase Kinase, domain 1"/>
    <property type="match status" value="1"/>
</dbReference>
<keyword evidence="18 25" id="KW-0675">Receptor</keyword>
<dbReference type="Proteomes" id="UP000241394">
    <property type="component" value="Chromosome LG3"/>
</dbReference>
<evidence type="ECO:0000256" key="18">
    <source>
        <dbReference type="ARBA" id="ARBA00023170"/>
    </source>
</evidence>
<dbReference type="InterPro" id="IPR008271">
    <property type="entry name" value="Ser/Thr_kinase_AS"/>
</dbReference>
<dbReference type="GO" id="GO:0006952">
    <property type="term" value="P:defense response"/>
    <property type="evidence" value="ECO:0007669"/>
    <property type="project" value="UniProtKB-ARBA"/>
</dbReference>
<feature type="domain" description="Protein kinase" evidence="24">
    <location>
        <begin position="715"/>
        <end position="1020"/>
    </location>
</feature>
<dbReference type="OrthoDB" id="676979at2759"/>
<keyword evidence="26" id="KW-1185">Reference proteome</keyword>
<evidence type="ECO:0000256" key="3">
    <source>
        <dbReference type="ARBA" id="ARBA00008684"/>
    </source>
</evidence>
<dbReference type="InterPro" id="IPR032675">
    <property type="entry name" value="LRR_dom_sf"/>
</dbReference>
<dbReference type="FunFam" id="3.80.10.10:FF:000565">
    <property type="entry name" value="Leucine-rich repeat receptor-like kinase protein FLORAL ORGAN NUMBER1"/>
    <property type="match status" value="1"/>
</dbReference>
<dbReference type="Pfam" id="PF13855">
    <property type="entry name" value="LRR_8"/>
    <property type="match status" value="3"/>
</dbReference>
<comment type="subcellular location">
    <subcellularLocation>
        <location evidence="1">Cell membrane</location>
        <topology evidence="1">Single-pass membrane protein</topology>
    </subcellularLocation>
    <subcellularLocation>
        <location evidence="2">Membrane</location>
        <topology evidence="2">Single-pass type I membrane protein</topology>
    </subcellularLocation>
</comment>
<dbReference type="Gene3D" id="1.10.510.10">
    <property type="entry name" value="Transferase(Phosphotransferase) domain 1"/>
    <property type="match status" value="1"/>
</dbReference>
<keyword evidence="10 22" id="KW-0812">Transmembrane</keyword>
<comment type="similarity">
    <text evidence="3">Belongs to the protein kinase superfamily. Ser/Thr protein kinase family.</text>
</comment>
<evidence type="ECO:0000256" key="17">
    <source>
        <dbReference type="ARBA" id="ARBA00023136"/>
    </source>
</evidence>
<dbReference type="SMART" id="SM00220">
    <property type="entry name" value="S_TKc"/>
    <property type="match status" value="1"/>
</dbReference>
<evidence type="ECO:0000256" key="21">
    <source>
        <dbReference type="ARBA" id="ARBA00048679"/>
    </source>
</evidence>
<keyword evidence="15" id="KW-0067">ATP-binding</keyword>
<feature type="signal peptide" evidence="23">
    <location>
        <begin position="1"/>
        <end position="24"/>
    </location>
</feature>
<keyword evidence="8" id="KW-0433">Leucine-rich repeat</keyword>
<dbReference type="PROSITE" id="PS00108">
    <property type="entry name" value="PROTEIN_KINASE_ST"/>
    <property type="match status" value="1"/>
</dbReference>
<reference evidence="26" key="2">
    <citation type="journal article" date="2018" name="BMC Genomics">
        <title>A manually annotated Actinidia chinensis var. chinensis (kiwifruit) genome highlights the challenges associated with draft genomes and gene prediction in plants.</title>
        <authorList>
            <person name="Pilkington S.M."/>
            <person name="Crowhurst R."/>
            <person name="Hilario E."/>
            <person name="Nardozza S."/>
            <person name="Fraser L."/>
            <person name="Peng Y."/>
            <person name="Gunaseelan K."/>
            <person name="Simpson R."/>
            <person name="Tahir J."/>
            <person name="Deroles S.C."/>
            <person name="Templeton K."/>
            <person name="Luo Z."/>
            <person name="Davy M."/>
            <person name="Cheng C."/>
            <person name="McNeilage M."/>
            <person name="Scaglione D."/>
            <person name="Liu Y."/>
            <person name="Zhang Q."/>
            <person name="Datson P."/>
            <person name="De Silva N."/>
            <person name="Gardiner S.E."/>
            <person name="Bassett H."/>
            <person name="Chagne D."/>
            <person name="McCallum J."/>
            <person name="Dzierzon H."/>
            <person name="Deng C."/>
            <person name="Wang Y.Y."/>
            <person name="Barron L."/>
            <person name="Manako K."/>
            <person name="Bowen J."/>
            <person name="Foster T.M."/>
            <person name="Erridge Z.A."/>
            <person name="Tiffin H."/>
            <person name="Waite C.N."/>
            <person name="Davies K.M."/>
            <person name="Grierson E.P."/>
            <person name="Laing W.A."/>
            <person name="Kirk R."/>
            <person name="Chen X."/>
            <person name="Wood M."/>
            <person name="Montefiori M."/>
            <person name="Brummell D.A."/>
            <person name="Schwinn K.E."/>
            <person name="Catanach A."/>
            <person name="Fullerton C."/>
            <person name="Li D."/>
            <person name="Meiyalaghan S."/>
            <person name="Nieuwenhuizen N."/>
            <person name="Read N."/>
            <person name="Prakash R."/>
            <person name="Hunter D."/>
            <person name="Zhang H."/>
            <person name="McKenzie M."/>
            <person name="Knabel M."/>
            <person name="Harris A."/>
            <person name="Allan A.C."/>
            <person name="Gleave A."/>
            <person name="Chen A."/>
            <person name="Janssen B.J."/>
            <person name="Plunkett B."/>
            <person name="Ampomah-Dwamena C."/>
            <person name="Voogd C."/>
            <person name="Leif D."/>
            <person name="Lafferty D."/>
            <person name="Souleyre E.J.F."/>
            <person name="Varkonyi-Gasic E."/>
            <person name="Gambi F."/>
            <person name="Hanley J."/>
            <person name="Yao J.L."/>
            <person name="Cheung J."/>
            <person name="David K.M."/>
            <person name="Warren B."/>
            <person name="Marsh K."/>
            <person name="Snowden K.C."/>
            <person name="Lin-Wang K."/>
            <person name="Brian L."/>
            <person name="Martinez-Sanchez M."/>
            <person name="Wang M."/>
            <person name="Ileperuma N."/>
            <person name="Macnee N."/>
            <person name="Campin R."/>
            <person name="McAtee P."/>
            <person name="Drummond R.S.M."/>
            <person name="Espley R.V."/>
            <person name="Ireland H.S."/>
            <person name="Wu R."/>
            <person name="Atkinson R.G."/>
            <person name="Karunairetnam S."/>
            <person name="Bulley S."/>
            <person name="Chunkath S."/>
            <person name="Hanley Z."/>
            <person name="Storey R."/>
            <person name="Thrimawithana A.H."/>
            <person name="Thomson S."/>
            <person name="David C."/>
            <person name="Testolin R."/>
            <person name="Huang H."/>
            <person name="Hellens R.P."/>
            <person name="Schaffer R.J."/>
        </authorList>
    </citation>
    <scope>NUCLEOTIDE SEQUENCE [LARGE SCALE GENOMIC DNA]</scope>
    <source>
        <strain evidence="26">cv. Red5</strain>
    </source>
</reference>
<keyword evidence="13" id="KW-0547">Nucleotide-binding</keyword>
<evidence type="ECO:0000256" key="13">
    <source>
        <dbReference type="ARBA" id="ARBA00022741"/>
    </source>
</evidence>
<comment type="catalytic activity">
    <reaction evidence="21">
        <text>L-seryl-[protein] + ATP = O-phospho-L-seryl-[protein] + ADP + H(+)</text>
        <dbReference type="Rhea" id="RHEA:17989"/>
        <dbReference type="Rhea" id="RHEA-COMP:9863"/>
        <dbReference type="Rhea" id="RHEA-COMP:11604"/>
        <dbReference type="ChEBI" id="CHEBI:15378"/>
        <dbReference type="ChEBI" id="CHEBI:29999"/>
        <dbReference type="ChEBI" id="CHEBI:30616"/>
        <dbReference type="ChEBI" id="CHEBI:83421"/>
        <dbReference type="ChEBI" id="CHEBI:456216"/>
        <dbReference type="EC" id="2.7.11.1"/>
    </reaction>
</comment>
<evidence type="ECO:0000256" key="12">
    <source>
        <dbReference type="ARBA" id="ARBA00022737"/>
    </source>
</evidence>
<evidence type="ECO:0000256" key="22">
    <source>
        <dbReference type="SAM" id="Phobius"/>
    </source>
</evidence>
<evidence type="ECO:0000313" key="26">
    <source>
        <dbReference type="Proteomes" id="UP000241394"/>
    </source>
</evidence>
<evidence type="ECO:0000256" key="10">
    <source>
        <dbReference type="ARBA" id="ARBA00022692"/>
    </source>
</evidence>
<comment type="caution">
    <text evidence="25">The sequence shown here is derived from an EMBL/GenBank/DDBJ whole genome shotgun (WGS) entry which is preliminary data.</text>
</comment>
<dbReference type="SUPFAM" id="SSF56112">
    <property type="entry name" value="Protein kinase-like (PK-like)"/>
    <property type="match status" value="1"/>
</dbReference>
<keyword evidence="17 22" id="KW-0472">Membrane</keyword>
<dbReference type="PANTHER" id="PTHR48053:SF37">
    <property type="entry name" value="LEUCINE-RICH REPEAT PROTEIN KINASE FAMILY PROTEIN"/>
    <property type="match status" value="1"/>
</dbReference>
<sequence>MRTFHLNFSTFCSLINLFIHILLCCMSLQQSSILAATATSMPGGNETDRLALLAFKAKVTEDPFQVTSSWNATVHFCKWPGVTCGRRHQRVTVLNLMSQKLVGTISPHLGNLSFLRVLHLQNNSFTGEIPPELGCLKRLQILRLHNNSISGVIPADLSACSELVIFNLFNNRLVGKIPSQLGEFSKLEIIHIGSNNLTGLIPPAFGNLSSLQELFTGENHLVGRIPDGLSQLADLTVVVVRGNSLTGTIPASLFNHSSLMAIDVGTNQIEGSLPPHLGNTLPSLQFLSIYRNQFTGSIPVSISNATNLAFLIAGRNGLTGKVPTLEKLQKLQRFTIAINSLGSGKADDLTFLSSLTNATDLDLLQVNQNEFGGVFPDSISNLSTKLLELSLSYNHISGNVPPGICNLANLEALYLAGNQLTGNIPHEIGRLRKLQQLAFAENRFSGIIPHTFGNLTLLSKVTLSENQIYGSIPSSIGKCRYLVYLDLCCNNLTGVIPKEVFDLSSLSVILDLSQNHLTGSVPMNVGNLKNLGYLDFSENKLSGEIPPTLGSCVTLEILYLEANLFQGTVPSSLRFLRGIQVLNLSHNNLSGEIPEYFEDFDFVQNLDLSFNDFGGEVPTEGIFKNASATSIIGNSKLCGGVPELRLPKCETKKRSTFSLKFVIPVSCGLVVAILLMGFVYWIWFKKSSSETSSVSLEHSPLRVSYRDLLKATDGFSSANLMGVGSFGSVYKGVFSDGMVVAVKVLNLLHRGASTSFLAECMTLRNIRHRNLVKVLTACSGTDYQGNVFKALVYQYMVNGSLDEWLHPHLEEHMVHKMPANLNLLQRVNIAIDVASALDYLHNHCQTPIVHCDLKPSNVLLDNEMNAHVSDFGLAKFLLEESNRSSVNQSSSVGVRGSFGYAAPEYGMGRDVSTTGDVYSYGILLLEMLTGKRPTDAMFNDNLNLHSFAQIALAEGVEGIADPVLLQQQDEDIEEKTSKTTRDSGRISQTLGSIFRIGIACSAESPRERPNMRGVVSELLVIRGDVLGAGSKRTN</sequence>
<evidence type="ECO:0000256" key="9">
    <source>
        <dbReference type="ARBA" id="ARBA00022679"/>
    </source>
</evidence>
<dbReference type="FunFam" id="3.80.10.10:FF:000383">
    <property type="entry name" value="Leucine-rich repeat receptor protein kinase EMS1"/>
    <property type="match status" value="1"/>
</dbReference>
<dbReference type="InterPro" id="IPR000719">
    <property type="entry name" value="Prot_kinase_dom"/>
</dbReference>
<keyword evidence="7" id="KW-0597">Phosphoprotein</keyword>
<evidence type="ECO:0000256" key="1">
    <source>
        <dbReference type="ARBA" id="ARBA00004162"/>
    </source>
</evidence>
<dbReference type="InterPro" id="IPR051716">
    <property type="entry name" value="Plant_RL_S/T_kinase"/>
</dbReference>
<dbReference type="FunFam" id="1.10.510.10:FF:000358">
    <property type="entry name" value="Putative leucine-rich repeat receptor-like serine/threonine-protein kinase"/>
    <property type="match status" value="1"/>
</dbReference>
<evidence type="ECO:0000256" key="7">
    <source>
        <dbReference type="ARBA" id="ARBA00022553"/>
    </source>
</evidence>
<evidence type="ECO:0000256" key="14">
    <source>
        <dbReference type="ARBA" id="ARBA00022777"/>
    </source>
</evidence>
<keyword evidence="5" id="KW-1003">Cell membrane</keyword>
<dbReference type="SMART" id="SM00369">
    <property type="entry name" value="LRR_TYP"/>
    <property type="match status" value="9"/>
</dbReference>
<name>A0A2R6RTJ0_ACTCC</name>
<dbReference type="PROSITE" id="PS50011">
    <property type="entry name" value="PROTEIN_KINASE_DOM"/>
    <property type="match status" value="1"/>
</dbReference>
<keyword evidence="9" id="KW-0808">Transferase</keyword>
<dbReference type="InterPro" id="IPR001245">
    <property type="entry name" value="Ser-Thr/Tyr_kinase_cat_dom"/>
</dbReference>
<dbReference type="InterPro" id="IPR001611">
    <property type="entry name" value="Leu-rich_rpt"/>
</dbReference>
<keyword evidence="11 23" id="KW-0732">Signal</keyword>
<accession>A0A2R6RTJ0</accession>
<evidence type="ECO:0000256" key="23">
    <source>
        <dbReference type="SAM" id="SignalP"/>
    </source>
</evidence>
<comment type="catalytic activity">
    <reaction evidence="20">
        <text>L-threonyl-[protein] + ATP = O-phospho-L-threonyl-[protein] + ADP + H(+)</text>
        <dbReference type="Rhea" id="RHEA:46608"/>
        <dbReference type="Rhea" id="RHEA-COMP:11060"/>
        <dbReference type="Rhea" id="RHEA-COMP:11605"/>
        <dbReference type="ChEBI" id="CHEBI:15378"/>
        <dbReference type="ChEBI" id="CHEBI:30013"/>
        <dbReference type="ChEBI" id="CHEBI:30616"/>
        <dbReference type="ChEBI" id="CHEBI:61977"/>
        <dbReference type="ChEBI" id="CHEBI:456216"/>
        <dbReference type="EC" id="2.7.11.1"/>
    </reaction>
</comment>
<evidence type="ECO:0000256" key="16">
    <source>
        <dbReference type="ARBA" id="ARBA00022989"/>
    </source>
</evidence>
<evidence type="ECO:0000256" key="6">
    <source>
        <dbReference type="ARBA" id="ARBA00022527"/>
    </source>
</evidence>
<dbReference type="Pfam" id="PF08263">
    <property type="entry name" value="LRRNT_2"/>
    <property type="match status" value="1"/>
</dbReference>
<dbReference type="STRING" id="1590841.A0A2R6RTJ0"/>
<feature type="transmembrane region" description="Helical" evidence="22">
    <location>
        <begin position="661"/>
        <end position="683"/>
    </location>
</feature>
<dbReference type="GO" id="GO:0004674">
    <property type="term" value="F:protein serine/threonine kinase activity"/>
    <property type="evidence" value="ECO:0007669"/>
    <property type="project" value="UniProtKB-KW"/>
</dbReference>
<gene>
    <name evidence="25" type="ORF">CEY00_Acc03715</name>
</gene>
<dbReference type="SUPFAM" id="SSF52058">
    <property type="entry name" value="L domain-like"/>
    <property type="match status" value="2"/>
</dbReference>
<evidence type="ECO:0000256" key="11">
    <source>
        <dbReference type="ARBA" id="ARBA00022729"/>
    </source>
</evidence>
<dbReference type="PANTHER" id="PTHR48053">
    <property type="entry name" value="LEUCINE RICH REPEAT FAMILY PROTEIN, EXPRESSED"/>
    <property type="match status" value="1"/>
</dbReference>
<protein>
    <recommendedName>
        <fullName evidence="4">non-specific serine/threonine protein kinase</fullName>
        <ecNumber evidence="4">2.7.11.1</ecNumber>
    </recommendedName>
</protein>
<evidence type="ECO:0000256" key="19">
    <source>
        <dbReference type="ARBA" id="ARBA00023180"/>
    </source>
</evidence>
<evidence type="ECO:0000256" key="8">
    <source>
        <dbReference type="ARBA" id="ARBA00022614"/>
    </source>
</evidence>
<dbReference type="Gramene" id="PSS33327">
    <property type="protein sequence ID" value="PSS33327"/>
    <property type="gene ID" value="CEY00_Acc03715"/>
</dbReference>
<evidence type="ECO:0000256" key="5">
    <source>
        <dbReference type="ARBA" id="ARBA00022475"/>
    </source>
</evidence>
<evidence type="ECO:0000256" key="2">
    <source>
        <dbReference type="ARBA" id="ARBA00004479"/>
    </source>
</evidence>